<dbReference type="FunFam" id="3.30.450.20:FF:000064">
    <property type="entry name" value="Vivid PAS protein VVD"/>
    <property type="match status" value="1"/>
</dbReference>
<evidence type="ECO:0000256" key="9">
    <source>
        <dbReference type="ARBA" id="ARBA00022991"/>
    </source>
</evidence>
<keyword evidence="11" id="KW-0238">DNA-binding</keyword>
<reference evidence="18" key="2">
    <citation type="submission" date="2015-01" db="EMBL/GenBank/DDBJ databases">
        <title>Evolutionary Origins and Diversification of the Mycorrhizal Mutualists.</title>
        <authorList>
            <consortium name="DOE Joint Genome Institute"/>
            <consortium name="Mycorrhizal Genomics Consortium"/>
            <person name="Kohler A."/>
            <person name="Kuo A."/>
            <person name="Nagy L.G."/>
            <person name="Floudas D."/>
            <person name="Copeland A."/>
            <person name="Barry K.W."/>
            <person name="Cichocki N."/>
            <person name="Veneault-Fourrey C."/>
            <person name="LaButti K."/>
            <person name="Lindquist E.A."/>
            <person name="Lipzen A."/>
            <person name="Lundell T."/>
            <person name="Morin E."/>
            <person name="Murat C."/>
            <person name="Riley R."/>
            <person name="Ohm R."/>
            <person name="Sun H."/>
            <person name="Tunlid A."/>
            <person name="Henrissat B."/>
            <person name="Grigoriev I.V."/>
            <person name="Hibbett D.S."/>
            <person name="Martin F."/>
        </authorList>
    </citation>
    <scope>NUCLEOTIDE SEQUENCE [LARGE SCALE GENOMIC DNA]</scope>
    <source>
        <strain evidence="18">LaAM-08-1</strain>
    </source>
</reference>
<dbReference type="GO" id="GO:0005634">
    <property type="term" value="C:nucleus"/>
    <property type="evidence" value="ECO:0007669"/>
    <property type="project" value="TreeGrafter"/>
</dbReference>
<dbReference type="Proteomes" id="UP000054477">
    <property type="component" value="Unassembled WGS sequence"/>
</dbReference>
<evidence type="ECO:0000256" key="6">
    <source>
        <dbReference type="ARBA" id="ARBA00022737"/>
    </source>
</evidence>
<protein>
    <recommendedName>
        <fullName evidence="16">PAS domain-containing protein</fullName>
    </recommendedName>
</protein>
<dbReference type="GO" id="GO:0006355">
    <property type="term" value="P:regulation of DNA-templated transcription"/>
    <property type="evidence" value="ECO:0007669"/>
    <property type="project" value="InterPro"/>
</dbReference>
<keyword evidence="5" id="KW-0479">Metal-binding</keyword>
<keyword evidence="8" id="KW-0862">Zinc</keyword>
<dbReference type="AlphaFoldDB" id="A0A0C9XXI6"/>
<evidence type="ECO:0000256" key="14">
    <source>
        <dbReference type="ARBA" id="ARBA00023170"/>
    </source>
</evidence>
<dbReference type="SMART" id="SM00091">
    <property type="entry name" value="PAS"/>
    <property type="match status" value="2"/>
</dbReference>
<reference evidence="17 18" key="1">
    <citation type="submission" date="2014-04" db="EMBL/GenBank/DDBJ databases">
        <authorList>
            <consortium name="DOE Joint Genome Institute"/>
            <person name="Kuo A."/>
            <person name="Kohler A."/>
            <person name="Nagy L.G."/>
            <person name="Floudas D."/>
            <person name="Copeland A."/>
            <person name="Barry K.W."/>
            <person name="Cichocki N."/>
            <person name="Veneault-Fourrey C."/>
            <person name="LaButti K."/>
            <person name="Lindquist E.A."/>
            <person name="Lipzen A."/>
            <person name="Lundell T."/>
            <person name="Morin E."/>
            <person name="Murat C."/>
            <person name="Sun H."/>
            <person name="Tunlid A."/>
            <person name="Henrissat B."/>
            <person name="Grigoriev I.V."/>
            <person name="Hibbett D.S."/>
            <person name="Martin F."/>
            <person name="Nordberg H.P."/>
            <person name="Cantor M.N."/>
            <person name="Hua S.X."/>
        </authorList>
    </citation>
    <scope>NUCLEOTIDE SEQUENCE [LARGE SCALE GENOMIC DNA]</scope>
    <source>
        <strain evidence="17 18">LaAM-08-1</strain>
    </source>
</reference>
<feature type="region of interest" description="Disordered" evidence="15">
    <location>
        <begin position="119"/>
        <end position="139"/>
    </location>
</feature>
<dbReference type="OrthoDB" id="447251at2759"/>
<keyword evidence="1" id="KW-0600">Photoreceptor protein</keyword>
<evidence type="ECO:0000256" key="2">
    <source>
        <dbReference type="ARBA" id="ARBA00022606"/>
    </source>
</evidence>
<keyword evidence="4" id="KW-0288">FMN</keyword>
<evidence type="ECO:0000256" key="7">
    <source>
        <dbReference type="ARBA" id="ARBA00022771"/>
    </source>
</evidence>
<keyword evidence="9" id="KW-0157">Chromophore</keyword>
<evidence type="ECO:0000256" key="5">
    <source>
        <dbReference type="ARBA" id="ARBA00022723"/>
    </source>
</evidence>
<keyword evidence="18" id="KW-1185">Reference proteome</keyword>
<evidence type="ECO:0000256" key="1">
    <source>
        <dbReference type="ARBA" id="ARBA00022543"/>
    </source>
</evidence>
<sequence>MDNEEPVHFPPSQSPFSHAVRFQIPQFIYSAAPMLAPGGGAEVLPGGIHSQASWVGNNLFSGQKYIPEDQHVYAFNSEARTTHHHSDGPFSYPNDEPTQHSQLASSVPFDFDEYTNDTTSTLSLSHTQQPPTPPSHLNPHLSGFFSTSSVLANPPSLLVQQHSPNQQQQPNLLSAPSPCGLPVYSASGFDLLSILARVATRPNPHVVLGPVDLTCSFVVVDVRRYDHPIVYCSPQFCALTGYEEHEVLGRNCRFLQAPGGLVQKGEERRFTDDVAVAQLRKSLAANKECQASIVNYKKDKQAFINMLTVIPIFEGDGDGQRDVIYHVGFQVDLTRQPGVILEKVRNGSYAMDFALRGPTPMVQLTYPTTDGLRQGQKSEHRKTTAAIPPPAMSKDLKKLLADPAFVRSFPITTCTTVPLPLSSSSSLSLEDTQLGSNSLLSLILLEASPDFIHVVSLKGTFLYVSPSVRRVLGYEPSELVGGSISDFTHPEDVVPLMRELKESSATAVNINSISAGGGIIADTTSGSGAAAQAIPRSVDLLFRARTKAGVYVWVECRGRLHVEPGKGRKAIILSGRAKEMTKLSWGDMIRWGGGLTKKLSAPLNGEVTKELAFEEVEYTQDFWGMMHGESFTVHGMTFLSAAVDVRHILGWTSAEMVGMNLGDILVDGDVERVEQELAARGICLSRIGSRYQQQYRHQHSGTVKAVNLQCQMKRKDGTLIQVELTIYRSPRDPLVDALPTTTTKNTISPSPLVYRIKLVDPSAYLQSSSSSATPLSSSNDLNLVHPLEENIFQDLETSRNSSWQYELQQLRFANQRLEEEIKTLEGTIAAQEKAKAGDKPQSQAKQNTSRKVGTQQQRRDSRGKEYHQQPSVDHQEHHIRDYATMRPLQPHTPQRPRTPGPYDLSSSHPHPHAMAYSNVQAPIPAMSSVPLEWSSPPLPLYIPNGGQSRQDERTNHRLRTTATGAIKRSWHSLAQ</sequence>
<accession>A0A0C9XXI6</accession>
<dbReference type="HOGENOM" id="CLU_007918_0_0_1"/>
<feature type="compositionally biased region" description="Basic and acidic residues" evidence="15">
    <location>
        <begin position="857"/>
        <end position="883"/>
    </location>
</feature>
<evidence type="ECO:0000256" key="8">
    <source>
        <dbReference type="ARBA" id="ARBA00022833"/>
    </source>
</evidence>
<evidence type="ECO:0000256" key="12">
    <source>
        <dbReference type="ARBA" id="ARBA00023159"/>
    </source>
</evidence>
<evidence type="ECO:0000256" key="11">
    <source>
        <dbReference type="ARBA" id="ARBA00023125"/>
    </source>
</evidence>
<evidence type="ECO:0000256" key="4">
    <source>
        <dbReference type="ARBA" id="ARBA00022643"/>
    </source>
</evidence>
<evidence type="ECO:0000256" key="13">
    <source>
        <dbReference type="ARBA" id="ARBA00023163"/>
    </source>
</evidence>
<feature type="region of interest" description="Disordered" evidence="15">
    <location>
        <begin position="369"/>
        <end position="388"/>
    </location>
</feature>
<evidence type="ECO:0000313" key="18">
    <source>
        <dbReference type="Proteomes" id="UP000054477"/>
    </source>
</evidence>
<dbReference type="Gene3D" id="3.30.450.20">
    <property type="entry name" value="PAS domain"/>
    <property type="match status" value="3"/>
</dbReference>
<keyword evidence="12" id="KW-0010">Activator</keyword>
<keyword evidence="7" id="KW-0863">Zinc-finger</keyword>
<evidence type="ECO:0000256" key="3">
    <source>
        <dbReference type="ARBA" id="ARBA00022630"/>
    </source>
</evidence>
<dbReference type="Pfam" id="PF00989">
    <property type="entry name" value="PAS"/>
    <property type="match status" value="1"/>
</dbReference>
<keyword evidence="6" id="KW-0677">Repeat</keyword>
<proteinExistence type="predicted"/>
<dbReference type="InterPro" id="IPR035965">
    <property type="entry name" value="PAS-like_dom_sf"/>
</dbReference>
<feature type="domain" description="PAS" evidence="16">
    <location>
        <begin position="217"/>
        <end position="251"/>
    </location>
</feature>
<feature type="compositionally biased region" description="Polar residues" evidence="15">
    <location>
        <begin position="840"/>
        <end position="856"/>
    </location>
</feature>
<dbReference type="GO" id="GO:0008270">
    <property type="term" value="F:zinc ion binding"/>
    <property type="evidence" value="ECO:0007669"/>
    <property type="project" value="UniProtKB-KW"/>
</dbReference>
<feature type="region of interest" description="Disordered" evidence="15">
    <location>
        <begin position="831"/>
        <end position="913"/>
    </location>
</feature>
<dbReference type="GO" id="GO:0003677">
    <property type="term" value="F:DNA binding"/>
    <property type="evidence" value="ECO:0007669"/>
    <property type="project" value="UniProtKB-KW"/>
</dbReference>
<feature type="region of interest" description="Disordered" evidence="15">
    <location>
        <begin position="80"/>
        <end position="102"/>
    </location>
</feature>
<dbReference type="NCBIfam" id="TIGR00229">
    <property type="entry name" value="sensory_box"/>
    <property type="match status" value="1"/>
</dbReference>
<dbReference type="GO" id="GO:0009881">
    <property type="term" value="F:photoreceptor activity"/>
    <property type="evidence" value="ECO:0007669"/>
    <property type="project" value="UniProtKB-KW"/>
</dbReference>
<dbReference type="EMBL" id="KN838553">
    <property type="protein sequence ID" value="KIK06334.1"/>
    <property type="molecule type" value="Genomic_DNA"/>
</dbReference>
<evidence type="ECO:0000259" key="16">
    <source>
        <dbReference type="PROSITE" id="PS50112"/>
    </source>
</evidence>
<feature type="region of interest" description="Disordered" evidence="15">
    <location>
        <begin position="941"/>
        <end position="975"/>
    </location>
</feature>
<dbReference type="STRING" id="1095629.A0A0C9XXI6"/>
<gene>
    <name evidence="17" type="ORF">K443DRAFT_89532</name>
</gene>
<dbReference type="PANTHER" id="PTHR47429:SF7">
    <property type="entry name" value="GATA-FACTOR"/>
    <property type="match status" value="1"/>
</dbReference>
<feature type="domain" description="PAS" evidence="16">
    <location>
        <begin position="444"/>
        <end position="507"/>
    </location>
</feature>
<dbReference type="Pfam" id="PF13426">
    <property type="entry name" value="PAS_9"/>
    <property type="match status" value="1"/>
</dbReference>
<dbReference type="PROSITE" id="PS50112">
    <property type="entry name" value="PAS"/>
    <property type="match status" value="2"/>
</dbReference>
<evidence type="ECO:0000256" key="15">
    <source>
        <dbReference type="SAM" id="MobiDB-lite"/>
    </source>
</evidence>
<keyword evidence="2" id="KW-0716">Sensory transduction</keyword>
<dbReference type="InterPro" id="IPR000014">
    <property type="entry name" value="PAS"/>
</dbReference>
<evidence type="ECO:0000313" key="17">
    <source>
        <dbReference type="EMBL" id="KIK06334.1"/>
    </source>
</evidence>
<dbReference type="PANTHER" id="PTHR47429">
    <property type="entry name" value="PROTEIN TWIN LOV 1"/>
    <property type="match status" value="1"/>
</dbReference>
<dbReference type="CDD" id="cd00130">
    <property type="entry name" value="PAS"/>
    <property type="match status" value="3"/>
</dbReference>
<keyword evidence="3" id="KW-0285">Flavoprotein</keyword>
<keyword evidence="14" id="KW-0675">Receptor</keyword>
<evidence type="ECO:0000256" key="10">
    <source>
        <dbReference type="ARBA" id="ARBA00023015"/>
    </source>
</evidence>
<organism evidence="17 18">
    <name type="scientific">Laccaria amethystina LaAM-08-1</name>
    <dbReference type="NCBI Taxonomy" id="1095629"/>
    <lineage>
        <taxon>Eukaryota</taxon>
        <taxon>Fungi</taxon>
        <taxon>Dikarya</taxon>
        <taxon>Basidiomycota</taxon>
        <taxon>Agaricomycotina</taxon>
        <taxon>Agaricomycetes</taxon>
        <taxon>Agaricomycetidae</taxon>
        <taxon>Agaricales</taxon>
        <taxon>Agaricineae</taxon>
        <taxon>Hydnangiaceae</taxon>
        <taxon>Laccaria</taxon>
    </lineage>
</organism>
<name>A0A0C9XXI6_9AGAR</name>
<keyword evidence="13" id="KW-0804">Transcription</keyword>
<dbReference type="SUPFAM" id="SSF55785">
    <property type="entry name" value="PYP-like sensor domain (PAS domain)"/>
    <property type="match status" value="2"/>
</dbReference>
<keyword evidence="10" id="KW-0805">Transcription regulation</keyword>
<dbReference type="InterPro" id="IPR013767">
    <property type="entry name" value="PAS_fold"/>
</dbReference>